<gene>
    <name evidence="1" type="ORF">ERS852407_05998</name>
</gene>
<dbReference type="EMBL" id="CYZE01000033">
    <property type="protein sequence ID" value="CUP45729.1"/>
    <property type="molecule type" value="Genomic_DNA"/>
</dbReference>
<name>A0A174NI62_9FIRM</name>
<evidence type="ECO:0000313" key="2">
    <source>
        <dbReference type="Proteomes" id="UP000095651"/>
    </source>
</evidence>
<reference evidence="1 2" key="1">
    <citation type="submission" date="2015-09" db="EMBL/GenBank/DDBJ databases">
        <authorList>
            <consortium name="Pathogen Informatics"/>
        </authorList>
    </citation>
    <scope>NUCLEOTIDE SEQUENCE [LARGE SCALE GENOMIC DNA]</scope>
    <source>
        <strain evidence="1 2">2789STDY5608850</strain>
    </source>
</reference>
<dbReference type="RefSeq" id="WP_055660797.1">
    <property type="nucleotide sequence ID" value="NZ_CABIXC010000033.1"/>
</dbReference>
<accession>A0A174NI62</accession>
<evidence type="ECO:0000313" key="1">
    <source>
        <dbReference type="EMBL" id="CUP45729.1"/>
    </source>
</evidence>
<protein>
    <submittedName>
        <fullName evidence="1">Uncharacterized protein</fullName>
    </submittedName>
</protein>
<dbReference type="AlphaFoldDB" id="A0A174NI62"/>
<organism evidence="1 2">
    <name type="scientific">Hungatella hathewayi</name>
    <dbReference type="NCBI Taxonomy" id="154046"/>
    <lineage>
        <taxon>Bacteria</taxon>
        <taxon>Bacillati</taxon>
        <taxon>Bacillota</taxon>
        <taxon>Clostridia</taxon>
        <taxon>Lachnospirales</taxon>
        <taxon>Lachnospiraceae</taxon>
        <taxon>Hungatella</taxon>
    </lineage>
</organism>
<sequence>MANTIYLNNKDSMSMSNGCTDVFLTTIGLSGSRLAVTDGEKRLILWLLERDQWVWGRGIVGFNLAEMPWDIENLESQKQFFCSVINGVLEESGWETLDYKPNKDLLAPQIRSFRRLIGALKVEDIIVGAKKEWLEASENEAWRQGRYAFCSRHGILLTDTGCLACHDMSGNPPL</sequence>
<proteinExistence type="predicted"/>
<dbReference type="Proteomes" id="UP000095651">
    <property type="component" value="Unassembled WGS sequence"/>
</dbReference>